<evidence type="ECO:0000256" key="3">
    <source>
        <dbReference type="SAM" id="Phobius"/>
    </source>
</evidence>
<dbReference type="Proteomes" id="UP000319342">
    <property type="component" value="Chromosome"/>
</dbReference>
<evidence type="ECO:0000313" key="5">
    <source>
        <dbReference type="EMBL" id="QDU84442.1"/>
    </source>
</evidence>
<dbReference type="PANTHER" id="PTHR42693">
    <property type="entry name" value="ARYLSULFATASE FAMILY MEMBER"/>
    <property type="match status" value="1"/>
</dbReference>
<dbReference type="GO" id="GO:0004065">
    <property type="term" value="F:arylsulfatase activity"/>
    <property type="evidence" value="ECO:0007669"/>
    <property type="project" value="TreeGrafter"/>
</dbReference>
<feature type="transmembrane region" description="Helical" evidence="3">
    <location>
        <begin position="142"/>
        <end position="161"/>
    </location>
</feature>
<dbReference type="InterPro" id="IPR000917">
    <property type="entry name" value="Sulfatase_N"/>
</dbReference>
<dbReference type="Gene3D" id="3.40.720.10">
    <property type="entry name" value="Alkaline Phosphatase, subunit A"/>
    <property type="match status" value="1"/>
</dbReference>
<dbReference type="CDD" id="cd16148">
    <property type="entry name" value="sulfatase_like"/>
    <property type="match status" value="1"/>
</dbReference>
<keyword evidence="3" id="KW-1133">Transmembrane helix</keyword>
<dbReference type="InterPro" id="IPR050738">
    <property type="entry name" value="Sulfatase"/>
</dbReference>
<dbReference type="PANTHER" id="PTHR42693:SF53">
    <property type="entry name" value="ENDO-4-O-SULFATASE"/>
    <property type="match status" value="1"/>
</dbReference>
<keyword evidence="3" id="KW-0472">Membrane</keyword>
<reference evidence="5 6" key="1">
    <citation type="submission" date="2019-02" db="EMBL/GenBank/DDBJ databases">
        <title>Deep-cultivation of Planctomycetes and their phenomic and genomic characterization uncovers novel biology.</title>
        <authorList>
            <person name="Wiegand S."/>
            <person name="Jogler M."/>
            <person name="Boedeker C."/>
            <person name="Pinto D."/>
            <person name="Vollmers J."/>
            <person name="Rivas-Marin E."/>
            <person name="Kohn T."/>
            <person name="Peeters S.H."/>
            <person name="Heuer A."/>
            <person name="Rast P."/>
            <person name="Oberbeckmann S."/>
            <person name="Bunk B."/>
            <person name="Jeske O."/>
            <person name="Meyerdierks A."/>
            <person name="Storesund J.E."/>
            <person name="Kallscheuer N."/>
            <person name="Luecker S."/>
            <person name="Lage O.M."/>
            <person name="Pohl T."/>
            <person name="Merkel B.J."/>
            <person name="Hornburger P."/>
            <person name="Mueller R.-W."/>
            <person name="Bruemmer F."/>
            <person name="Labrenz M."/>
            <person name="Spormann A.M."/>
            <person name="Op den Camp H."/>
            <person name="Overmann J."/>
            <person name="Amann R."/>
            <person name="Jetten M.S.M."/>
            <person name="Mascher T."/>
            <person name="Medema M.H."/>
            <person name="Devos D.P."/>
            <person name="Kaster A.-K."/>
            <person name="Ovreas L."/>
            <person name="Rohde M."/>
            <person name="Galperin M.Y."/>
            <person name="Jogler C."/>
        </authorList>
    </citation>
    <scope>NUCLEOTIDE SEQUENCE [LARGE SCALE GENOMIC DNA]</scope>
    <source>
        <strain evidence="5 6">Pla163</strain>
    </source>
</reference>
<gene>
    <name evidence="5" type="primary">betC_5</name>
    <name evidence="5" type="ORF">Pla163_15520</name>
</gene>
<organism evidence="5 6">
    <name type="scientific">Rohdeia mirabilis</name>
    <dbReference type="NCBI Taxonomy" id="2528008"/>
    <lineage>
        <taxon>Bacteria</taxon>
        <taxon>Pseudomonadati</taxon>
        <taxon>Planctomycetota</taxon>
        <taxon>Planctomycetia</taxon>
        <taxon>Planctomycetia incertae sedis</taxon>
        <taxon>Rohdeia</taxon>
    </lineage>
</organism>
<dbReference type="AlphaFoldDB" id="A0A518CZ14"/>
<evidence type="ECO:0000256" key="1">
    <source>
        <dbReference type="ARBA" id="ARBA00008779"/>
    </source>
</evidence>
<dbReference type="RefSeq" id="WP_145185979.1">
    <property type="nucleotide sequence ID" value="NZ_CP036290.1"/>
</dbReference>
<dbReference type="InterPro" id="IPR017850">
    <property type="entry name" value="Alkaline_phosphatase_core_sf"/>
</dbReference>
<name>A0A518CZ14_9BACT</name>
<feature type="domain" description="Sulfatase N-terminal" evidence="4">
    <location>
        <begin position="180"/>
        <end position="509"/>
    </location>
</feature>
<dbReference type="EMBL" id="CP036290">
    <property type="protein sequence ID" value="QDU84442.1"/>
    <property type="molecule type" value="Genomic_DNA"/>
</dbReference>
<dbReference type="SUPFAM" id="SSF53649">
    <property type="entry name" value="Alkaline phosphatase-like"/>
    <property type="match status" value="1"/>
</dbReference>
<evidence type="ECO:0000259" key="4">
    <source>
        <dbReference type="Pfam" id="PF00884"/>
    </source>
</evidence>
<sequence length="629" mass="68081">MLRRNLSRAVVAAILLSAIDAFSTRLGLPHRPAGPALFLQGVLLWLVPTLVATAVLALAARARVARFLLVRGTGDEARPLRLAFVVLAAAAPVLMHSALNAFTSIGGDLSRLKTPAPWLTGLGLMAAGLVTVLLAERLLARAAAPARAGLVLAAILIGSYLPPGGLPEPERPTLTSADAPNLLLMVWDTARAGSFSFLGGERATTPALAELAERSLVFDNARSVTHFTFTSHLSMLTGRYPTEHGARLLDTRHLPESGGETLAQELQRAGYRTGAFVGTGVLRATTGLDAGFDTYEDRVDPAGTETHLWALVHDLQAVLIRKKGLGWNDGEPHWIQDFQRPADGPLDEARAWIENGDDRPWFAFVNMFDVHWPYNPTDAARARYATKYDGVVGGHASRANDFPDGYVMEPEDDAHLLSLYEAEFADLDVLVSEFLDSLDLDASNTAVLITADHGEAFGEGGEYEHENILEPQVTVPMVLRLPGAAPRSGRSSVPVSGIDVAPTLRALAGLPARTELGLDLAAEDLPDDRVVYVEDRDHHDVEKAQFAAYSGRFKLVWLDALHDDRFELYDLELDPIGLIDRANEHPDVFRALKARLTEERDWLPLDAVEGRAGGGIDADALRALGYMGD</sequence>
<feature type="transmembrane region" description="Helical" evidence="3">
    <location>
        <begin position="80"/>
        <end position="98"/>
    </location>
</feature>
<comment type="similarity">
    <text evidence="1">Belongs to the sulfatase family.</text>
</comment>
<protein>
    <submittedName>
        <fullName evidence="5">Choline-sulfatase</fullName>
        <ecNumber evidence="5">3.1.6.6</ecNumber>
    </submittedName>
</protein>
<accession>A0A518CZ14</accession>
<dbReference type="Pfam" id="PF00884">
    <property type="entry name" value="Sulfatase"/>
    <property type="match status" value="1"/>
</dbReference>
<evidence type="ECO:0000256" key="2">
    <source>
        <dbReference type="ARBA" id="ARBA00022801"/>
    </source>
</evidence>
<dbReference type="Gene3D" id="3.30.1120.10">
    <property type="match status" value="1"/>
</dbReference>
<feature type="transmembrane region" description="Helical" evidence="3">
    <location>
        <begin position="37"/>
        <end position="59"/>
    </location>
</feature>
<proteinExistence type="inferred from homology"/>
<feature type="transmembrane region" description="Helical" evidence="3">
    <location>
        <begin position="118"/>
        <end position="135"/>
    </location>
</feature>
<keyword evidence="2 5" id="KW-0378">Hydrolase</keyword>
<dbReference type="GO" id="GO:0047753">
    <property type="term" value="F:choline-sulfatase activity"/>
    <property type="evidence" value="ECO:0007669"/>
    <property type="project" value="UniProtKB-EC"/>
</dbReference>
<dbReference type="EC" id="3.1.6.6" evidence="5"/>
<evidence type="ECO:0000313" key="6">
    <source>
        <dbReference type="Proteomes" id="UP000319342"/>
    </source>
</evidence>
<keyword evidence="6" id="KW-1185">Reference proteome</keyword>
<keyword evidence="3" id="KW-0812">Transmembrane</keyword>
<dbReference type="OrthoDB" id="9803751at2"/>